<comment type="catalytic activity">
    <reaction evidence="16">
        <text>epoxyqueuosine(34) in tRNA + AH2 = queuosine(34) in tRNA + A + H2O</text>
        <dbReference type="Rhea" id="RHEA:32159"/>
        <dbReference type="Rhea" id="RHEA-COMP:18571"/>
        <dbReference type="Rhea" id="RHEA-COMP:18582"/>
        <dbReference type="ChEBI" id="CHEBI:13193"/>
        <dbReference type="ChEBI" id="CHEBI:15377"/>
        <dbReference type="ChEBI" id="CHEBI:17499"/>
        <dbReference type="ChEBI" id="CHEBI:194431"/>
        <dbReference type="ChEBI" id="CHEBI:194443"/>
        <dbReference type="EC" id="1.17.99.6"/>
    </reaction>
</comment>
<evidence type="ECO:0000256" key="5">
    <source>
        <dbReference type="ARBA" id="ARBA00016895"/>
    </source>
</evidence>
<evidence type="ECO:0000256" key="16">
    <source>
        <dbReference type="ARBA" id="ARBA00047415"/>
    </source>
</evidence>
<protein>
    <recommendedName>
        <fullName evidence="5">Epoxyqueuosine reductase QueH</fullName>
        <ecNumber evidence="4">1.17.99.6</ecNumber>
    </recommendedName>
    <alternativeName>
        <fullName evidence="15">Queuosine biosynthesis protein QueH</fullName>
    </alternativeName>
</protein>
<evidence type="ECO:0000256" key="10">
    <source>
        <dbReference type="ARBA" id="ARBA00023002"/>
    </source>
</evidence>
<evidence type="ECO:0000256" key="15">
    <source>
        <dbReference type="ARBA" id="ARBA00031446"/>
    </source>
</evidence>
<evidence type="ECO:0000313" key="17">
    <source>
        <dbReference type="EMBL" id="HHX99700.1"/>
    </source>
</evidence>
<evidence type="ECO:0000256" key="7">
    <source>
        <dbReference type="ARBA" id="ARBA00022694"/>
    </source>
</evidence>
<reference evidence="17 18" key="1">
    <citation type="journal article" date="2020" name="Biotechnol. Biofuels">
        <title>New insights from the biogas microbiome by comprehensive genome-resolved metagenomics of nearly 1600 species originating from multiple anaerobic digesters.</title>
        <authorList>
            <person name="Campanaro S."/>
            <person name="Treu L."/>
            <person name="Rodriguez-R L.M."/>
            <person name="Kovalovszki A."/>
            <person name="Ziels R.M."/>
            <person name="Maus I."/>
            <person name="Zhu X."/>
            <person name="Kougias P.G."/>
            <person name="Basile A."/>
            <person name="Luo G."/>
            <person name="Schluter A."/>
            <person name="Konstantinidis K.T."/>
            <person name="Angelidaki I."/>
        </authorList>
    </citation>
    <scope>NUCLEOTIDE SEQUENCE [LARGE SCALE GENOMIC DNA]</scope>
    <source>
        <strain evidence="17">AS05jafATM_89</strain>
    </source>
</reference>
<dbReference type="Proteomes" id="UP000576550">
    <property type="component" value="Unassembled WGS sequence"/>
</dbReference>
<evidence type="ECO:0000256" key="1">
    <source>
        <dbReference type="ARBA" id="ARBA00002268"/>
    </source>
</evidence>
<dbReference type="PANTHER" id="PTHR36701">
    <property type="entry name" value="EPOXYQUEUOSINE REDUCTASE QUEH"/>
    <property type="match status" value="1"/>
</dbReference>
<keyword evidence="14" id="KW-0676">Redox-active center</keyword>
<evidence type="ECO:0000256" key="3">
    <source>
        <dbReference type="ARBA" id="ARBA00008207"/>
    </source>
</evidence>
<dbReference type="EC" id="1.17.99.6" evidence="4"/>
<evidence type="ECO:0000256" key="2">
    <source>
        <dbReference type="ARBA" id="ARBA00004691"/>
    </source>
</evidence>
<dbReference type="GO" id="GO:0052693">
    <property type="term" value="F:epoxyqueuosine reductase activity"/>
    <property type="evidence" value="ECO:0007669"/>
    <property type="project" value="UniProtKB-EC"/>
</dbReference>
<keyword evidence="12" id="KW-0411">Iron-sulfur</keyword>
<proteinExistence type="inferred from homology"/>
<evidence type="ECO:0000256" key="4">
    <source>
        <dbReference type="ARBA" id="ARBA00012622"/>
    </source>
</evidence>
<accession>A0A832QEL7</accession>
<gene>
    <name evidence="17" type="ORF">GX533_03455</name>
</gene>
<organism evidence="17 18">
    <name type="scientific">Candidatus Dojkabacteria bacterium</name>
    <dbReference type="NCBI Taxonomy" id="2099670"/>
    <lineage>
        <taxon>Bacteria</taxon>
        <taxon>Candidatus Dojkabacteria</taxon>
    </lineage>
</organism>
<evidence type="ECO:0000256" key="11">
    <source>
        <dbReference type="ARBA" id="ARBA00023004"/>
    </source>
</evidence>
<dbReference type="Pfam" id="PF02677">
    <property type="entry name" value="QueH"/>
    <property type="match status" value="1"/>
</dbReference>
<dbReference type="AlphaFoldDB" id="A0A832QEL7"/>
<keyword evidence="6" id="KW-0004">4Fe-4S</keyword>
<dbReference type="EMBL" id="DUTP01000006">
    <property type="protein sequence ID" value="HHX99700.1"/>
    <property type="molecule type" value="Genomic_DNA"/>
</dbReference>
<comment type="similarity">
    <text evidence="3">Belongs to the QueH family.</text>
</comment>
<sequence length="183" mass="21562">MKDILVHTCCADCLLNTVQYLVKNEQITSHDSITIFFYNPNIHPRSEYLERLKALKEILPKVEEHIKTKLVIPNYSPKEYFSKVLPVSTKVGERCIHCWELRLKALFDYAKTNRFQYVTTTLLTSHYQNRKKIVEIGSALEKEYKITFLKVDHLCNAKHKGFYKQNYCGCCFSLVEKYLDKNI</sequence>
<evidence type="ECO:0000256" key="13">
    <source>
        <dbReference type="ARBA" id="ARBA00023157"/>
    </source>
</evidence>
<name>A0A832QEL7_9BACT</name>
<dbReference type="GO" id="GO:0046872">
    <property type="term" value="F:metal ion binding"/>
    <property type="evidence" value="ECO:0007669"/>
    <property type="project" value="UniProtKB-KW"/>
</dbReference>
<comment type="caution">
    <text evidence="17">The sequence shown here is derived from an EMBL/GenBank/DDBJ whole genome shotgun (WGS) entry which is preliminary data.</text>
</comment>
<dbReference type="GO" id="GO:0051539">
    <property type="term" value="F:4 iron, 4 sulfur cluster binding"/>
    <property type="evidence" value="ECO:0007669"/>
    <property type="project" value="UniProtKB-KW"/>
</dbReference>
<dbReference type="PANTHER" id="PTHR36701:SF1">
    <property type="entry name" value="EPOXYQUEUOSINE REDUCTASE QUEH"/>
    <property type="match status" value="1"/>
</dbReference>
<keyword evidence="8" id="KW-0479">Metal-binding</keyword>
<evidence type="ECO:0000256" key="14">
    <source>
        <dbReference type="ARBA" id="ARBA00023284"/>
    </source>
</evidence>
<keyword evidence="11" id="KW-0408">Iron</keyword>
<evidence type="ECO:0000256" key="12">
    <source>
        <dbReference type="ARBA" id="ARBA00023014"/>
    </source>
</evidence>
<dbReference type="UniPathway" id="UPA00392"/>
<dbReference type="InterPro" id="IPR003828">
    <property type="entry name" value="QueH"/>
</dbReference>
<keyword evidence="10" id="KW-0560">Oxidoreductase</keyword>
<keyword evidence="13" id="KW-1015">Disulfide bond</keyword>
<evidence type="ECO:0000313" key="18">
    <source>
        <dbReference type="Proteomes" id="UP000576550"/>
    </source>
</evidence>
<keyword evidence="7" id="KW-0819">tRNA processing</keyword>
<evidence type="ECO:0000256" key="9">
    <source>
        <dbReference type="ARBA" id="ARBA00022785"/>
    </source>
</evidence>
<evidence type="ECO:0000256" key="8">
    <source>
        <dbReference type="ARBA" id="ARBA00022723"/>
    </source>
</evidence>
<comment type="pathway">
    <text evidence="2">tRNA modification; tRNA-queuosine biosynthesis.</text>
</comment>
<dbReference type="GO" id="GO:0008616">
    <property type="term" value="P:tRNA queuosine(34) biosynthetic process"/>
    <property type="evidence" value="ECO:0007669"/>
    <property type="project" value="UniProtKB-UniPathway"/>
</dbReference>
<keyword evidence="9" id="KW-0671">Queuosine biosynthesis</keyword>
<comment type="function">
    <text evidence="1">Catalyzes the conversion of epoxyqueuosine (oQ) to queuosine (Q), which is a hypermodified base found in the wobble positions of tRNA(Asp), tRNA(Asn), tRNA(His) and tRNA(Tyr).</text>
</comment>
<evidence type="ECO:0000256" key="6">
    <source>
        <dbReference type="ARBA" id="ARBA00022485"/>
    </source>
</evidence>